<dbReference type="PROSITE" id="PS00463">
    <property type="entry name" value="ZN2_CY6_FUNGAL_1"/>
    <property type="match status" value="2"/>
</dbReference>
<feature type="compositionally biased region" description="Polar residues" evidence="3">
    <location>
        <begin position="238"/>
        <end position="248"/>
    </location>
</feature>
<gene>
    <name evidence="5" type="ORF">CTheo_4612</name>
</gene>
<keyword evidence="6" id="KW-1185">Reference proteome</keyword>
<comment type="subcellular location">
    <subcellularLocation>
        <location evidence="1">Nucleus</location>
    </subcellularLocation>
</comment>
<dbReference type="InterPro" id="IPR001138">
    <property type="entry name" value="Zn2Cys6_DnaBD"/>
</dbReference>
<dbReference type="PROSITE" id="PS50048">
    <property type="entry name" value="ZN2_CY6_FUNGAL_2"/>
    <property type="match status" value="2"/>
</dbReference>
<dbReference type="Proteomes" id="UP000383932">
    <property type="component" value="Unassembled WGS sequence"/>
</dbReference>
<dbReference type="InterPro" id="IPR036864">
    <property type="entry name" value="Zn2-C6_fun-type_DNA-bd_sf"/>
</dbReference>
<comment type="caution">
    <text evidence="5">The sequence shown here is derived from an EMBL/GenBank/DDBJ whole genome shotgun (WGS) entry which is preliminary data.</text>
</comment>
<dbReference type="InterPro" id="IPR021858">
    <property type="entry name" value="Fun_TF"/>
</dbReference>
<organism evidence="5 6">
    <name type="scientific">Ceratobasidium theobromae</name>
    <dbReference type="NCBI Taxonomy" id="1582974"/>
    <lineage>
        <taxon>Eukaryota</taxon>
        <taxon>Fungi</taxon>
        <taxon>Dikarya</taxon>
        <taxon>Basidiomycota</taxon>
        <taxon>Agaricomycotina</taxon>
        <taxon>Agaricomycetes</taxon>
        <taxon>Cantharellales</taxon>
        <taxon>Ceratobasidiaceae</taxon>
        <taxon>Ceratobasidium</taxon>
    </lineage>
</organism>
<feature type="compositionally biased region" description="Acidic residues" evidence="3">
    <location>
        <begin position="1071"/>
        <end position="1081"/>
    </location>
</feature>
<dbReference type="SUPFAM" id="SSF57701">
    <property type="entry name" value="Zn2/Cys6 DNA-binding domain"/>
    <property type="match status" value="2"/>
</dbReference>
<dbReference type="OrthoDB" id="422427at2759"/>
<feature type="region of interest" description="Disordered" evidence="3">
    <location>
        <begin position="235"/>
        <end position="270"/>
    </location>
</feature>
<dbReference type="PANTHER" id="PTHR37534:SF46">
    <property type="entry name" value="ZN(II)2CYS6 TRANSCRIPTION FACTOR (EUROFUNG)"/>
    <property type="match status" value="1"/>
</dbReference>
<dbReference type="GO" id="GO:0000981">
    <property type="term" value="F:DNA-binding transcription factor activity, RNA polymerase II-specific"/>
    <property type="evidence" value="ECO:0007669"/>
    <property type="project" value="InterPro"/>
</dbReference>
<sequence length="1489" mass="165938">MATRSITGCFTCKRRKKKCDETHPKCQRCARAGFACEGYASLENPDSRGVMRRAKYAAFVSSERPTPLPPAPQKDSTTLPPAVPCSSRDQRDVPRPCKSISVLATRDQLRNANTNDVNLVSAPHDSGSGTCLNASPASDSSQQLLEHQVVVQVPDNVQTTTRHPDISWLPVDHQPVFSYDLPRGSLPPELPEQRPPTVSTALSVRHPQDSVFQTSGQASLFQSLFSLAHPEDHLAGQIQPNSTNSSSRLLYGPNWPPHNEYDDSTLSDDDDQQGVKRAMCLTITPDPNTKTNALPFVLQCYARWVNFMLFDPSRVVHVMREVIIGQFSSSSETRRRIILLANVIGSVVKTPELSAKGLSIVAFLRAQAHKRIAMFNSSEPSPWRETDMQNASDALEMMMDVILVQRFSGSLSVIVGLTEAATPVFRRACPEPEGQMISLPRILLSSSMNLRNFVVTDIMISILIARPLFVRYDVTYTPEMCAQLMEGPFGLQWLHGIPDQFIILLAWISMLFQDFGSNVDPRVIMHIESEIKSVQITYDSTVHPAMAVSRLAVQECWRLAVYVYLYVTLCGAPSDDPRVKKIVRSFVHLVNGVKSGRHPDTFLSFPVMLIGAYVSRRRDRELVYQRLSGLRECTNPGLSGCECVLVLVDIWRRTDAEQRPAVWADLRLACYTVAGVQLTYTYAYDYVLLKEPNDWNLLIRIIIWWHFMMHMQLHISFFASLSLNFSGNLPRPIWADTRRKNPRAECGTSDKRMTQYMKQALSEKSEVGGGTLRGRPICRSKSSGFTWSPSGHATDTSPQRKRHLLLYSHPQNQQNGPISTSHPLSSIMAITFTTITAGPVVAAHSMSNRSTTGCYTCKRRKKKCDETHPQCQRCTRSGVECEGYAPLENPDGRGLMRRARITPPASSELTAGSARSSRRVSRSPPQEQPAVSSATAYEPEDADTKGGVIHSDWILWPNNARPTFAPDTHQHTSARHMIPAYFQNDVRDSNCISAGSLPPLDQQSITSPDLSFALVRHFPSTPLLTSGEVDSFRGGSSLIRPKYGLEQPQRKLSGSPLYGPTWPPSGSAADEPQDEGWGIDEDDDPEGVIQVICTTPVLDPNTQSNALPFVLESYARWVKFAVFDPLRVARSIRENVIAQFSISQDSRTRIILMANVVGTIAKSPTLTTRKVSAVSLLSTEAHRSIAHFKSKKPSSRREDDIPNAAKALDLIMEMVLIKRFSSPLATVIQLMEDAAPVFRRACSEPPEQLVNLPKILLSTGFNLRSFAINDVLLSVTMARPMFFKYDVGCTPEVYDRMVKGESGLEWLHGLPDQFLIMLARINGLYEDFGTHADPSYITEIEDQIRGVAFLPTLSADPVRAVWRIAVQECWRQTMYVYLYMTLCGAPANDPRVRKAIKAFMGIVDGVRPGRNPDMFLFIPIIVVGGFVHRGRDREILRRRLLGLPECSITGVAGEVCLSVIMEVWARTGAEQRVPVWSDLRIAYLKLSGV</sequence>
<evidence type="ECO:0000256" key="2">
    <source>
        <dbReference type="ARBA" id="ARBA00023242"/>
    </source>
</evidence>
<dbReference type="Pfam" id="PF00172">
    <property type="entry name" value="Zn_clus"/>
    <property type="match status" value="2"/>
</dbReference>
<proteinExistence type="predicted"/>
<feature type="region of interest" description="Disordered" evidence="3">
    <location>
        <begin position="1048"/>
        <end position="1081"/>
    </location>
</feature>
<dbReference type="EMBL" id="SSOP01000082">
    <property type="protein sequence ID" value="KAB5591934.1"/>
    <property type="molecule type" value="Genomic_DNA"/>
</dbReference>
<dbReference type="SMART" id="SM00066">
    <property type="entry name" value="GAL4"/>
    <property type="match status" value="2"/>
</dbReference>
<dbReference type="PANTHER" id="PTHR37534">
    <property type="entry name" value="TRANSCRIPTIONAL ACTIVATOR PROTEIN UGA3"/>
    <property type="match status" value="1"/>
</dbReference>
<evidence type="ECO:0000256" key="3">
    <source>
        <dbReference type="SAM" id="MobiDB-lite"/>
    </source>
</evidence>
<keyword evidence="2" id="KW-0539">Nucleus</keyword>
<protein>
    <submittedName>
        <fullName evidence="5">Starch synthase</fullName>
    </submittedName>
</protein>
<evidence type="ECO:0000313" key="6">
    <source>
        <dbReference type="Proteomes" id="UP000383932"/>
    </source>
</evidence>
<name>A0A5N5QJY1_9AGAM</name>
<reference evidence="5 6" key="1">
    <citation type="journal article" date="2019" name="Fungal Biol. Biotechnol.">
        <title>Draft genome sequence of fastidious pathogen Ceratobasidium theobromae, which causes vascular-streak dieback in Theobroma cacao.</title>
        <authorList>
            <person name="Ali S.S."/>
            <person name="Asman A."/>
            <person name="Shao J."/>
            <person name="Firmansyah A.P."/>
            <person name="Susilo A.W."/>
            <person name="Rosmana A."/>
            <person name="McMahon P."/>
            <person name="Junaid M."/>
            <person name="Guest D."/>
            <person name="Kheng T.Y."/>
            <person name="Meinhardt L.W."/>
            <person name="Bailey B.A."/>
        </authorList>
    </citation>
    <scope>NUCLEOTIDE SEQUENCE [LARGE SCALE GENOMIC DNA]</scope>
    <source>
        <strain evidence="5 6">CT2</strain>
    </source>
</reference>
<dbReference type="GO" id="GO:0005634">
    <property type="term" value="C:nucleus"/>
    <property type="evidence" value="ECO:0007669"/>
    <property type="project" value="UniProtKB-SubCell"/>
</dbReference>
<feature type="domain" description="Zn(2)-C6 fungal-type" evidence="4">
    <location>
        <begin position="8"/>
        <end position="36"/>
    </location>
</feature>
<evidence type="ECO:0000256" key="1">
    <source>
        <dbReference type="ARBA" id="ARBA00004123"/>
    </source>
</evidence>
<feature type="region of interest" description="Disordered" evidence="3">
    <location>
        <begin position="61"/>
        <end position="93"/>
    </location>
</feature>
<accession>A0A5N5QJY1</accession>
<dbReference type="CDD" id="cd00067">
    <property type="entry name" value="GAL4"/>
    <property type="match status" value="2"/>
</dbReference>
<evidence type="ECO:0000259" key="4">
    <source>
        <dbReference type="PROSITE" id="PS50048"/>
    </source>
</evidence>
<dbReference type="GO" id="GO:0008270">
    <property type="term" value="F:zinc ion binding"/>
    <property type="evidence" value="ECO:0007669"/>
    <property type="project" value="InterPro"/>
</dbReference>
<feature type="region of interest" description="Disordered" evidence="3">
    <location>
        <begin position="902"/>
        <end position="943"/>
    </location>
</feature>
<evidence type="ECO:0000313" key="5">
    <source>
        <dbReference type="EMBL" id="KAB5591934.1"/>
    </source>
</evidence>
<dbReference type="Pfam" id="PF11951">
    <property type="entry name" value="Fungal_trans_2"/>
    <property type="match status" value="2"/>
</dbReference>
<dbReference type="Gene3D" id="4.10.240.10">
    <property type="entry name" value="Zn(2)-C6 fungal-type DNA-binding domain"/>
    <property type="match status" value="2"/>
</dbReference>
<feature type="domain" description="Zn(2)-C6 fungal-type" evidence="4">
    <location>
        <begin position="853"/>
        <end position="881"/>
    </location>
</feature>